<dbReference type="PROSITE" id="PS51160">
    <property type="entry name" value="ACYLPHOSPHATASE_3"/>
    <property type="match status" value="1"/>
</dbReference>
<dbReference type="PANTHER" id="PTHR42959:SF1">
    <property type="entry name" value="CARBAMOYLTRANSFERASE HYPF"/>
    <property type="match status" value="1"/>
</dbReference>
<reference evidence="13" key="1">
    <citation type="submission" date="2006-03" db="EMBL/GenBank/DDBJ databases">
        <title>Complete sequence of Rhodopseudomonas palustris BisB18.</title>
        <authorList>
            <consortium name="US DOE Joint Genome Institute"/>
            <person name="Copeland A."/>
            <person name="Lucas S."/>
            <person name="Lapidus A."/>
            <person name="Barry K."/>
            <person name="Detter J.C."/>
            <person name="Glavina del Rio T."/>
            <person name="Hammon N."/>
            <person name="Israni S."/>
            <person name="Dalin E."/>
            <person name="Tice H."/>
            <person name="Pitluck S."/>
            <person name="Chain P."/>
            <person name="Malfatti S."/>
            <person name="Shin M."/>
            <person name="Vergez L."/>
            <person name="Schmutz J."/>
            <person name="Larimer F."/>
            <person name="Land M."/>
            <person name="Hauser L."/>
            <person name="Pelletier D.A."/>
            <person name="Kyrpides N."/>
            <person name="Anderson I."/>
            <person name="Oda Y."/>
            <person name="Harwood C.S."/>
            <person name="Richardson P."/>
        </authorList>
    </citation>
    <scope>NUCLEOTIDE SEQUENCE [LARGE SCALE GENOMIC DNA]</scope>
    <source>
        <strain evidence="13">BisB18</strain>
    </source>
</reference>
<protein>
    <recommendedName>
        <fullName evidence="8 9">Carbamoyltransferase HypF</fullName>
        <ecNumber evidence="9">6.2.-.-</ecNumber>
    </recommendedName>
</protein>
<comment type="catalytic activity">
    <reaction evidence="7 9">
        <text>C-terminal L-cysteinyl-[HypE protein] + carbamoyl phosphate + ATP + H2O = C-terminal S-carboxamide-L-cysteinyl-[HypE protein] + AMP + phosphate + diphosphate + H(+)</text>
        <dbReference type="Rhea" id="RHEA:55636"/>
        <dbReference type="Rhea" id="RHEA-COMP:14247"/>
        <dbReference type="Rhea" id="RHEA-COMP:14392"/>
        <dbReference type="ChEBI" id="CHEBI:15377"/>
        <dbReference type="ChEBI" id="CHEBI:15378"/>
        <dbReference type="ChEBI" id="CHEBI:30616"/>
        <dbReference type="ChEBI" id="CHEBI:33019"/>
        <dbReference type="ChEBI" id="CHEBI:43474"/>
        <dbReference type="ChEBI" id="CHEBI:58228"/>
        <dbReference type="ChEBI" id="CHEBI:76913"/>
        <dbReference type="ChEBI" id="CHEBI:139126"/>
        <dbReference type="ChEBI" id="CHEBI:456215"/>
    </reaction>
</comment>
<dbReference type="PROSITE" id="PS00150">
    <property type="entry name" value="ACYLPHOSPHATASE_1"/>
    <property type="match status" value="1"/>
</dbReference>
<dbReference type="Pfam" id="PF07503">
    <property type="entry name" value="zf-HYPF"/>
    <property type="match status" value="2"/>
</dbReference>
<dbReference type="RefSeq" id="WP_011474955.1">
    <property type="nucleotide sequence ID" value="NC_007925.1"/>
</dbReference>
<dbReference type="STRING" id="316056.RPC_4555"/>
<dbReference type="GO" id="GO:0051604">
    <property type="term" value="P:protein maturation"/>
    <property type="evidence" value="ECO:0007669"/>
    <property type="project" value="TreeGrafter"/>
</dbReference>
<dbReference type="Gene3D" id="3.90.870.50">
    <property type="match status" value="1"/>
</dbReference>
<accession>Q20XQ9</accession>
<dbReference type="InterPro" id="IPR011125">
    <property type="entry name" value="Znf_HypF"/>
</dbReference>
<dbReference type="InterPro" id="IPR036046">
    <property type="entry name" value="Acylphosphatase-like_dom_sf"/>
</dbReference>
<evidence type="ECO:0000256" key="8">
    <source>
        <dbReference type="ARBA" id="ARBA00072168"/>
    </source>
</evidence>
<evidence type="ECO:0000256" key="6">
    <source>
        <dbReference type="ARBA" id="ARBA00022833"/>
    </source>
</evidence>
<comment type="pathway">
    <text evidence="1 9">Protein modification; [NiFe] hydrogenase maturation.</text>
</comment>
<dbReference type="PIRSF" id="PIRSF006256">
    <property type="entry name" value="CMPcnvr_hdrg_mat"/>
    <property type="match status" value="1"/>
</dbReference>
<dbReference type="KEGG" id="rpc:RPC_4555"/>
<dbReference type="Pfam" id="PF17788">
    <property type="entry name" value="HypF_C"/>
    <property type="match status" value="1"/>
</dbReference>
<feature type="active site" evidence="10">
    <location>
        <position position="30"/>
    </location>
</feature>
<evidence type="ECO:0000256" key="1">
    <source>
        <dbReference type="ARBA" id="ARBA00004711"/>
    </source>
</evidence>
<feature type="domain" description="Acylphosphatase-like" evidence="11">
    <location>
        <begin position="15"/>
        <end position="102"/>
    </location>
</feature>
<evidence type="ECO:0000256" key="5">
    <source>
        <dbReference type="ARBA" id="ARBA00022771"/>
    </source>
</evidence>
<evidence type="ECO:0000259" key="12">
    <source>
        <dbReference type="PROSITE" id="PS51163"/>
    </source>
</evidence>
<dbReference type="InterPro" id="IPR017968">
    <property type="entry name" value="Acylphosphatase_CS"/>
</dbReference>
<gene>
    <name evidence="13" type="ordered locus">RPC_4555</name>
</gene>
<dbReference type="GO" id="GO:0003998">
    <property type="term" value="F:acylphosphatase activity"/>
    <property type="evidence" value="ECO:0007669"/>
    <property type="project" value="UniProtKB-EC"/>
</dbReference>
<dbReference type="SUPFAM" id="SSF53067">
    <property type="entry name" value="Actin-like ATPase domain"/>
    <property type="match status" value="1"/>
</dbReference>
<dbReference type="InterPro" id="IPR041440">
    <property type="entry name" value="HypF_C"/>
</dbReference>
<dbReference type="InterPro" id="IPR017945">
    <property type="entry name" value="DHBP_synth_RibB-like_a/b_dom"/>
</dbReference>
<dbReference type="InterPro" id="IPR051060">
    <property type="entry name" value="Carbamoyltrans_HypF-like"/>
</dbReference>
<dbReference type="SUPFAM" id="SSF55821">
    <property type="entry name" value="YrdC/RibB"/>
    <property type="match status" value="1"/>
</dbReference>
<keyword evidence="3" id="KW-0436">Ligase</keyword>
<keyword evidence="6" id="KW-0862">Zinc</keyword>
<dbReference type="PANTHER" id="PTHR42959">
    <property type="entry name" value="CARBAMOYLTRANSFERASE"/>
    <property type="match status" value="1"/>
</dbReference>
<feature type="domain" description="YrdC-like" evidence="12">
    <location>
        <begin position="214"/>
        <end position="399"/>
    </location>
</feature>
<dbReference type="SUPFAM" id="SSF54975">
    <property type="entry name" value="Acylphosphatase/BLUF domain-like"/>
    <property type="match status" value="1"/>
</dbReference>
<dbReference type="InterPro" id="IPR043129">
    <property type="entry name" value="ATPase_NBD"/>
</dbReference>
<comment type="catalytic activity">
    <reaction evidence="10">
        <text>an acyl phosphate + H2O = a carboxylate + phosphate + H(+)</text>
        <dbReference type="Rhea" id="RHEA:14965"/>
        <dbReference type="ChEBI" id="CHEBI:15377"/>
        <dbReference type="ChEBI" id="CHEBI:15378"/>
        <dbReference type="ChEBI" id="CHEBI:29067"/>
        <dbReference type="ChEBI" id="CHEBI:43474"/>
        <dbReference type="ChEBI" id="CHEBI:59918"/>
        <dbReference type="EC" id="3.6.1.7"/>
    </reaction>
</comment>
<evidence type="ECO:0000256" key="9">
    <source>
        <dbReference type="PIRNR" id="PIRNR006256"/>
    </source>
</evidence>
<evidence type="ECO:0000313" key="13">
    <source>
        <dbReference type="EMBL" id="ABD90077.1"/>
    </source>
</evidence>
<dbReference type="GO" id="GO:0008270">
    <property type="term" value="F:zinc ion binding"/>
    <property type="evidence" value="ECO:0007669"/>
    <property type="project" value="UniProtKB-KW"/>
</dbReference>
<dbReference type="Gene3D" id="3.30.110.120">
    <property type="match status" value="1"/>
</dbReference>
<evidence type="ECO:0000259" key="11">
    <source>
        <dbReference type="PROSITE" id="PS51160"/>
    </source>
</evidence>
<keyword evidence="10" id="KW-0378">Hydrolase</keyword>
<dbReference type="HOGENOM" id="CLU_009164_0_0_5"/>
<dbReference type="Pfam" id="PF00708">
    <property type="entry name" value="Acylphosphatase"/>
    <property type="match status" value="1"/>
</dbReference>
<dbReference type="Gene3D" id="3.30.420.360">
    <property type="match status" value="1"/>
</dbReference>
<comment type="function">
    <text evidence="9">Involved in the maturation of [NiFe] hydrogenases. Along with HypE, it catalyzes the synthesis of the CN ligands of the active site iron of [NiFe]-hydrogenases. HypF functions as a carbamoyl transferase using carbamoylphosphate as a substrate and transferring the carboxamido moiety in an ATP-dependent reaction to the thiolate of the C-terminal cysteine of HypE yielding a protein-S-carboxamide.</text>
</comment>
<sequence length="785" mass="82449">MTIDRGDRDAPLSVGERIRVRGLVQGVGFRPFVHALAQRLALLGSVHNDSEGVLIHVAGERAAIEALVAAISDEAPALAHVVTIERAPWSAPSGLVTFAIASSPAEHGGRNTAGVVPDARICAACAAEIDTPGERRYRYAFASCTACGPRFSIIDAIPYDRPNTTMRDFALCAPCRSEYDSPADRRFHAQPIACPDCGPQLWLENAAGARVAADDPLTAAVDALRQGKILALKGLGGFHLACDAGSEAAVDALRARKRRPAKPFALMAADLEAIRRFCRADAQEAALLLSPAAPIVLLPWRHHEGLAAAVAPNQSLLGFMLPTTPLHHLLLNEFGGALVMTSGNVSGEPQVIDNADAQRKLGGFADCFLMHDRRIARRLDDSVARVVGGETRLLRHARGYAPAPRTLPPGFAAAPPVLALGGEMKGAICLTRNDEALLSHHLGDLEEPLTYREFVRAIDDYAQLFDHRPSLLAADLHPAYRSSAWAEQAAAERALPLARVQHHHAHIASAMAERGWPRDGGRVVGIALDGIGYGSDGTVWGGEILLCDYMDFTRMAHLKPVPLPGGARAVTQPWRNLLAQLDAAFGTEGTAACLPALPGGAILAAQQLGVLRQAMARGINSPPSSSCGRLFDAVAAALALAPAQLSFEGEAAMALEALASGSADTRGYPFALDTATTPWSIDPAPMWRALLDDLAAGVPIAAIAARFHFGLADAFCDCALKIAKANDAQAIALGGGVFQNGLLLQACLARLSASSLPVLSPAQIPANDGGLAYGQAIIAAARALA</sequence>
<dbReference type="InterPro" id="IPR001792">
    <property type="entry name" value="Acylphosphatase-like_dom"/>
</dbReference>
<feature type="active site" evidence="10">
    <location>
        <position position="48"/>
    </location>
</feature>
<dbReference type="Gene3D" id="3.30.420.40">
    <property type="match status" value="1"/>
</dbReference>
<dbReference type="InterPro" id="IPR055128">
    <property type="entry name" value="HypF_C_2"/>
</dbReference>
<dbReference type="EMBL" id="CP000301">
    <property type="protein sequence ID" value="ABD90077.1"/>
    <property type="molecule type" value="Genomic_DNA"/>
</dbReference>
<dbReference type="GO" id="GO:0016743">
    <property type="term" value="F:carboxyl- or carbamoyltransferase activity"/>
    <property type="evidence" value="ECO:0007669"/>
    <property type="project" value="UniProtKB-UniRule"/>
</dbReference>
<dbReference type="InterPro" id="IPR006070">
    <property type="entry name" value="Sua5-like_dom"/>
</dbReference>
<dbReference type="GO" id="GO:0016874">
    <property type="term" value="F:ligase activity"/>
    <property type="evidence" value="ECO:0007669"/>
    <property type="project" value="UniProtKB-UniRule"/>
</dbReference>
<evidence type="ECO:0000256" key="10">
    <source>
        <dbReference type="PROSITE-ProRule" id="PRU00520"/>
    </source>
</evidence>
<dbReference type="Pfam" id="PF01300">
    <property type="entry name" value="Sua5_yciO_yrdC"/>
    <property type="match status" value="1"/>
</dbReference>
<proteinExistence type="inferred from homology"/>
<comment type="similarity">
    <text evidence="2 9">Belongs to the carbamoyltransferase HypF family.</text>
</comment>
<dbReference type="FunFam" id="3.30.420.40:FF:000124">
    <property type="entry name" value="Carbamoyltransferase HypF"/>
    <property type="match status" value="1"/>
</dbReference>
<keyword evidence="5" id="KW-0863">Zinc-finger</keyword>
<name>Q20XQ9_RHOPB</name>
<dbReference type="Pfam" id="PF22521">
    <property type="entry name" value="HypF_C_2"/>
    <property type="match status" value="1"/>
</dbReference>
<evidence type="ECO:0000256" key="2">
    <source>
        <dbReference type="ARBA" id="ARBA00008097"/>
    </source>
</evidence>
<dbReference type="PROSITE" id="PS51163">
    <property type="entry name" value="YRDC"/>
    <property type="match status" value="1"/>
</dbReference>
<dbReference type="OrthoDB" id="9808093at2"/>
<dbReference type="GO" id="GO:0003725">
    <property type="term" value="F:double-stranded RNA binding"/>
    <property type="evidence" value="ECO:0007669"/>
    <property type="project" value="InterPro"/>
</dbReference>
<dbReference type="AlphaFoldDB" id="Q20XQ9"/>
<dbReference type="NCBIfam" id="TIGR00143">
    <property type="entry name" value="hypF"/>
    <property type="match status" value="1"/>
</dbReference>
<organism evidence="13">
    <name type="scientific">Rhodopseudomonas palustris (strain BisB18)</name>
    <dbReference type="NCBI Taxonomy" id="316056"/>
    <lineage>
        <taxon>Bacteria</taxon>
        <taxon>Pseudomonadati</taxon>
        <taxon>Pseudomonadota</taxon>
        <taxon>Alphaproteobacteria</taxon>
        <taxon>Hyphomicrobiales</taxon>
        <taxon>Nitrobacteraceae</taxon>
        <taxon>Rhodopseudomonas</taxon>
    </lineage>
</organism>
<dbReference type="UniPathway" id="UPA00335"/>
<evidence type="ECO:0000256" key="4">
    <source>
        <dbReference type="ARBA" id="ARBA00022723"/>
    </source>
</evidence>
<dbReference type="EC" id="6.2.-.-" evidence="9"/>
<dbReference type="InterPro" id="IPR004421">
    <property type="entry name" value="Carbamoyltransferase_HypF"/>
</dbReference>
<keyword evidence="4" id="KW-0479">Metal-binding</keyword>
<evidence type="ECO:0000256" key="3">
    <source>
        <dbReference type="ARBA" id="ARBA00022598"/>
    </source>
</evidence>
<evidence type="ECO:0000256" key="7">
    <source>
        <dbReference type="ARBA" id="ARBA00048220"/>
    </source>
</evidence>
<dbReference type="eggNOG" id="COG0068">
    <property type="taxonomic scope" value="Bacteria"/>
</dbReference>